<sequence length="224" mass="25126">MKKVSISEDVKSLGVFVAIAEVSNVIVKETDPLIEDMVKKIEEKYRLQDPELLKNDPVVKAYRDFYWRIGIDPTKIRPSGEALRRRIARGNKFPRINTVVDIGNISSVETLVPIGIYNRDKVIGNLYLTLSKGGEDFLGLGKKIEKLNRGVPILVDDEGKVLHIYPHRDSILTSISLDTKNVIVIGAGVPKVDESLVKYAVDLVVDLLEKICNGKRDYETQVIK</sequence>
<dbReference type="GeneID" id="89337480"/>
<dbReference type="InterPro" id="IPR005146">
    <property type="entry name" value="B3/B4_tRNA-bd"/>
</dbReference>
<gene>
    <name evidence="2" type="ORF">V6M85_11885</name>
</gene>
<feature type="domain" description="B3/B4 tRNA-binding" evidence="1">
    <location>
        <begin position="61"/>
        <end position="213"/>
    </location>
</feature>
<protein>
    <submittedName>
        <fullName evidence="2">B3/4 domain-containing protein</fullName>
    </submittedName>
</protein>
<evidence type="ECO:0000313" key="3">
    <source>
        <dbReference type="Proteomes" id="UP001432202"/>
    </source>
</evidence>
<keyword evidence="3" id="KW-1185">Reference proteome</keyword>
<dbReference type="Gene3D" id="3.50.40.10">
    <property type="entry name" value="Phenylalanyl-trna Synthetase, Chain B, domain 3"/>
    <property type="match status" value="1"/>
</dbReference>
<proteinExistence type="predicted"/>
<reference evidence="2 3" key="1">
    <citation type="submission" date="2024-02" db="EMBL/GenBank/DDBJ databases">
        <title>STSV induces naive adaptation in Sulfolobus.</title>
        <authorList>
            <person name="Xiang X."/>
            <person name="Song M."/>
        </authorList>
    </citation>
    <scope>NUCLEOTIDE SEQUENCE [LARGE SCALE GENOMIC DNA]</scope>
    <source>
        <strain evidence="2 3">RT2</strain>
    </source>
</reference>
<organism evidence="2 3">
    <name type="scientific">Sulfolobus tengchongensis</name>
    <dbReference type="NCBI Taxonomy" id="207809"/>
    <lineage>
        <taxon>Archaea</taxon>
        <taxon>Thermoproteota</taxon>
        <taxon>Thermoprotei</taxon>
        <taxon>Sulfolobales</taxon>
        <taxon>Sulfolobaceae</taxon>
        <taxon>Sulfolobus</taxon>
    </lineage>
</organism>
<dbReference type="InterPro" id="IPR020825">
    <property type="entry name" value="Phe-tRNA_synthase-like_B3/B4"/>
</dbReference>
<accession>A0AAX4KZM9</accession>
<dbReference type="PANTHER" id="PTHR39209:SF2">
    <property type="entry name" value="CYTOPLASMIC PROTEIN"/>
    <property type="match status" value="1"/>
</dbReference>
<name>A0AAX4KZM9_9CREN</name>
<evidence type="ECO:0000259" key="1">
    <source>
        <dbReference type="SMART" id="SM00873"/>
    </source>
</evidence>
<dbReference type="GO" id="GO:0004826">
    <property type="term" value="F:phenylalanine-tRNA ligase activity"/>
    <property type="evidence" value="ECO:0007669"/>
    <property type="project" value="InterPro"/>
</dbReference>
<dbReference type="Pfam" id="PF03483">
    <property type="entry name" value="B3_4"/>
    <property type="match status" value="1"/>
</dbReference>
<dbReference type="SMART" id="SM00873">
    <property type="entry name" value="B3_4"/>
    <property type="match status" value="1"/>
</dbReference>
<dbReference type="AlphaFoldDB" id="A0AAX4KZM9"/>
<dbReference type="SUPFAM" id="SSF56037">
    <property type="entry name" value="PheT/TilS domain"/>
    <property type="match status" value="1"/>
</dbReference>
<dbReference type="GO" id="GO:0003723">
    <property type="term" value="F:RNA binding"/>
    <property type="evidence" value="ECO:0007669"/>
    <property type="project" value="InterPro"/>
</dbReference>
<dbReference type="EMBL" id="CP146016">
    <property type="protein sequence ID" value="WWQ60135.1"/>
    <property type="molecule type" value="Genomic_DNA"/>
</dbReference>
<dbReference type="Proteomes" id="UP001432202">
    <property type="component" value="Chromosome"/>
</dbReference>
<dbReference type="PANTHER" id="PTHR39209">
    <property type="match status" value="1"/>
</dbReference>
<evidence type="ECO:0000313" key="2">
    <source>
        <dbReference type="EMBL" id="WWQ60135.1"/>
    </source>
</evidence>
<dbReference type="RefSeq" id="WP_338600390.1">
    <property type="nucleotide sequence ID" value="NZ_CP146016.1"/>
</dbReference>